<keyword evidence="2 12" id="KW-1003">Cell membrane</keyword>
<evidence type="ECO:0000256" key="4">
    <source>
        <dbReference type="ARBA" id="ARBA00022679"/>
    </source>
</evidence>
<dbReference type="KEGG" id="dai:Desaci_2295"/>
<evidence type="ECO:0000256" key="13">
    <source>
        <dbReference type="NCBIfam" id="TIGR04265"/>
    </source>
</evidence>
<keyword evidence="7 12" id="KW-1133">Transmembrane helix</keyword>
<comment type="subcellular location">
    <subcellularLocation>
        <location evidence="1 12">Cell membrane</location>
        <topology evidence="1 12">Multi-pass membrane protein</topology>
    </subcellularLocation>
</comment>
<comment type="function">
    <text evidence="12">Catalyzes the reversible phosphatidyl group transfer from one phosphatidylglycerol molecule to another to form cardiolipin (CL) (diphosphatidylglycerol) and glycerol.</text>
</comment>
<feature type="transmembrane region" description="Helical" evidence="12">
    <location>
        <begin position="36"/>
        <end position="56"/>
    </location>
</feature>
<dbReference type="EC" id="2.7.8.-" evidence="12 13"/>
<dbReference type="STRING" id="646529.Desaci_2295"/>
<evidence type="ECO:0000256" key="9">
    <source>
        <dbReference type="ARBA" id="ARBA00023136"/>
    </source>
</evidence>
<dbReference type="Pfam" id="PF13396">
    <property type="entry name" value="PLDc_N"/>
    <property type="match status" value="1"/>
</dbReference>
<dbReference type="AlphaFoldDB" id="I4D626"/>
<feature type="active site" evidence="12">
    <location>
        <position position="396"/>
    </location>
</feature>
<dbReference type="eggNOG" id="COG1502">
    <property type="taxonomic scope" value="Bacteria"/>
</dbReference>
<keyword evidence="11 12" id="KW-1208">Phospholipid metabolism</keyword>
<feature type="active site" evidence="12">
    <location>
        <position position="398"/>
    </location>
</feature>
<accession>I4D626</accession>
<dbReference type="InterPro" id="IPR001736">
    <property type="entry name" value="PLipase_D/transphosphatidylase"/>
</dbReference>
<dbReference type="InterPro" id="IPR022924">
    <property type="entry name" value="Cardiolipin_synthase"/>
</dbReference>
<comment type="similarity">
    <text evidence="12">Belongs to the phospholipase D family. Cardiolipin synthase subfamily.</text>
</comment>
<dbReference type="PANTHER" id="PTHR21248:SF22">
    <property type="entry name" value="PHOSPHOLIPASE D"/>
    <property type="match status" value="1"/>
</dbReference>
<keyword evidence="5 12" id="KW-0812">Transmembrane</keyword>
<dbReference type="RefSeq" id="WP_014827253.1">
    <property type="nucleotide sequence ID" value="NC_018068.1"/>
</dbReference>
<dbReference type="FunFam" id="3.30.870.10:FF:000014">
    <property type="entry name" value="Cardiolipin synthase"/>
    <property type="match status" value="1"/>
</dbReference>
<dbReference type="PANTHER" id="PTHR21248">
    <property type="entry name" value="CARDIOLIPIN SYNTHASE"/>
    <property type="match status" value="1"/>
</dbReference>
<evidence type="ECO:0000256" key="7">
    <source>
        <dbReference type="ARBA" id="ARBA00022989"/>
    </source>
</evidence>
<feature type="domain" description="PLD phosphodiesterase" evidence="14">
    <location>
        <begin position="391"/>
        <end position="418"/>
    </location>
</feature>
<evidence type="ECO:0000256" key="5">
    <source>
        <dbReference type="ARBA" id="ARBA00022692"/>
    </source>
</evidence>
<evidence type="ECO:0000256" key="3">
    <source>
        <dbReference type="ARBA" id="ARBA00022516"/>
    </source>
</evidence>
<organism evidence="15 16">
    <name type="scientific">Desulfosporosinus acidiphilus (strain DSM 22704 / JCM 16185 / SJ4)</name>
    <dbReference type="NCBI Taxonomy" id="646529"/>
    <lineage>
        <taxon>Bacteria</taxon>
        <taxon>Bacillati</taxon>
        <taxon>Bacillota</taxon>
        <taxon>Clostridia</taxon>
        <taxon>Eubacteriales</taxon>
        <taxon>Desulfitobacteriaceae</taxon>
        <taxon>Desulfosporosinus</taxon>
    </lineage>
</organism>
<keyword evidence="16" id="KW-1185">Reference proteome</keyword>
<dbReference type="Gene3D" id="3.30.870.10">
    <property type="entry name" value="Endonuclease Chain A"/>
    <property type="match status" value="2"/>
</dbReference>
<gene>
    <name evidence="15" type="ordered locus">Desaci_2295</name>
</gene>
<dbReference type="PROSITE" id="PS50035">
    <property type="entry name" value="PLD"/>
    <property type="match status" value="2"/>
</dbReference>
<feature type="domain" description="PLD phosphodiesterase" evidence="14">
    <location>
        <begin position="215"/>
        <end position="242"/>
    </location>
</feature>
<keyword evidence="9 12" id="KW-0472">Membrane</keyword>
<dbReference type="GO" id="GO:0032049">
    <property type="term" value="P:cardiolipin biosynthetic process"/>
    <property type="evidence" value="ECO:0007669"/>
    <property type="project" value="UniProtKB-UniRule"/>
</dbReference>
<evidence type="ECO:0000313" key="15">
    <source>
        <dbReference type="EMBL" id="AFM41250.1"/>
    </source>
</evidence>
<keyword evidence="6" id="KW-0677">Repeat</keyword>
<dbReference type="InterPro" id="IPR027379">
    <property type="entry name" value="CLS_N"/>
</dbReference>
<dbReference type="SMART" id="SM00155">
    <property type="entry name" value="PLDc"/>
    <property type="match status" value="2"/>
</dbReference>
<dbReference type="HAMAP" id="MF_01916">
    <property type="entry name" value="Cardiolipin_synth_Cls"/>
    <property type="match status" value="1"/>
</dbReference>
<protein>
    <recommendedName>
        <fullName evidence="12 13">Cardiolipin synthase</fullName>
        <shortName evidence="12">CL synthase</shortName>
        <ecNumber evidence="12 13">2.7.8.-</ecNumber>
    </recommendedName>
</protein>
<name>I4D626_DESAJ</name>
<feature type="active site" evidence="12">
    <location>
        <position position="222"/>
    </location>
</feature>
<feature type="active site" evidence="12">
    <location>
        <position position="227"/>
    </location>
</feature>
<evidence type="ECO:0000256" key="8">
    <source>
        <dbReference type="ARBA" id="ARBA00023098"/>
    </source>
</evidence>
<feature type="transmembrane region" description="Helical" evidence="12">
    <location>
        <begin position="6"/>
        <end position="27"/>
    </location>
</feature>
<keyword evidence="4 12" id="KW-0808">Transferase</keyword>
<dbReference type="InterPro" id="IPR025202">
    <property type="entry name" value="PLD-like_dom"/>
</dbReference>
<evidence type="ECO:0000256" key="6">
    <source>
        <dbReference type="ARBA" id="ARBA00022737"/>
    </source>
</evidence>
<dbReference type="CDD" id="cd09112">
    <property type="entry name" value="PLDc_CLS_2"/>
    <property type="match status" value="1"/>
</dbReference>
<proteinExistence type="inferred from homology"/>
<evidence type="ECO:0000313" key="16">
    <source>
        <dbReference type="Proteomes" id="UP000002892"/>
    </source>
</evidence>
<evidence type="ECO:0000256" key="2">
    <source>
        <dbReference type="ARBA" id="ARBA00022475"/>
    </source>
</evidence>
<evidence type="ECO:0000256" key="11">
    <source>
        <dbReference type="ARBA" id="ARBA00023264"/>
    </source>
</evidence>
<evidence type="ECO:0000256" key="12">
    <source>
        <dbReference type="HAMAP-Rule" id="MF_01916"/>
    </source>
</evidence>
<dbReference type="HOGENOM" id="CLU_038053_1_2_9"/>
<dbReference type="CDD" id="cd09110">
    <property type="entry name" value="PLDc_CLS_1"/>
    <property type="match status" value="1"/>
</dbReference>
<dbReference type="InterPro" id="IPR030874">
    <property type="entry name" value="Cardiolipin_synth_Firmi"/>
</dbReference>
<comment type="catalytic activity">
    <reaction evidence="12">
        <text>2 a 1,2-diacyl-sn-glycero-3-phospho-(1'-sn-glycerol) = a cardiolipin + glycerol</text>
        <dbReference type="Rhea" id="RHEA:31451"/>
        <dbReference type="ChEBI" id="CHEBI:17754"/>
        <dbReference type="ChEBI" id="CHEBI:62237"/>
        <dbReference type="ChEBI" id="CHEBI:64716"/>
    </reaction>
</comment>
<keyword evidence="3 12" id="KW-0444">Lipid biosynthesis</keyword>
<evidence type="ECO:0000256" key="1">
    <source>
        <dbReference type="ARBA" id="ARBA00004651"/>
    </source>
</evidence>
<dbReference type="NCBIfam" id="TIGR04265">
    <property type="entry name" value="bac_cardiolipin"/>
    <property type="match status" value="1"/>
</dbReference>
<evidence type="ECO:0000259" key="14">
    <source>
        <dbReference type="PROSITE" id="PS50035"/>
    </source>
</evidence>
<feature type="active site" evidence="12">
    <location>
        <position position="403"/>
    </location>
</feature>
<sequence length="478" mass="54052">MLISILISTVILITVVQLIILGSVVFLENRDPSKTIIWLLILGALPILGALIYLMLGRVVRKHQLSQHTQLLPGPTEEILKERQGKSDYDDQTTGILINRKLARILMNDASAPITFNNCSEVLTNGIDTFKAIFEAIEIAENHIHLEFFIFHNDSIGRDILNLLIQKASEGVKVRVLVDGLVNSSLRKRFGALREAGVEAEVFYPVRFPFLSRRLNLRNHRKIVVIDGRIGFVGGLNVGDEYLSRNQRIGFWRDTFLKLEGDSVNFLQAVFLNDWNGTTRQNVFLPEYYPQSKQLAVQMTQIAATGPDSNWGSMLEIFFVALTSAEKTIFIETPYFIPDEGSMMALKTAALSGLDVRVILQGVPDHKITYWASLSYAEELLEAGVRIYQYQKGVLHAKILILDGEIGVVGSTNFDIRSFSLNFEISAFIYDKPLAHRLEQDFYQDLKDSKEIILEDYKKRPLANKLKESSSRLFSPLL</sequence>
<feature type="active site" evidence="12">
    <location>
        <position position="220"/>
    </location>
</feature>
<keyword evidence="10 12" id="KW-0594">Phospholipid biosynthesis</keyword>
<dbReference type="EMBL" id="CP003639">
    <property type="protein sequence ID" value="AFM41250.1"/>
    <property type="molecule type" value="Genomic_DNA"/>
</dbReference>
<dbReference type="Proteomes" id="UP000002892">
    <property type="component" value="Chromosome"/>
</dbReference>
<dbReference type="Pfam" id="PF13091">
    <property type="entry name" value="PLDc_2"/>
    <property type="match status" value="2"/>
</dbReference>
<keyword evidence="8 12" id="KW-0443">Lipid metabolism</keyword>
<dbReference type="GO" id="GO:0008808">
    <property type="term" value="F:cardiolipin synthase activity"/>
    <property type="evidence" value="ECO:0007669"/>
    <property type="project" value="UniProtKB-UniRule"/>
</dbReference>
<evidence type="ECO:0000256" key="10">
    <source>
        <dbReference type="ARBA" id="ARBA00023209"/>
    </source>
</evidence>
<dbReference type="GO" id="GO:0005886">
    <property type="term" value="C:plasma membrane"/>
    <property type="evidence" value="ECO:0007669"/>
    <property type="project" value="UniProtKB-SubCell"/>
</dbReference>
<reference evidence="15 16" key="1">
    <citation type="journal article" date="2012" name="J. Bacteriol.">
        <title>Complete genome sequences of Desulfosporosinus orientis DSM765T, Desulfosporosinus youngiae DSM17734T, Desulfosporosinus meridiei DSM13257T, and Desulfosporosinus acidiphilus DSM22704T.</title>
        <authorList>
            <person name="Pester M."/>
            <person name="Brambilla E."/>
            <person name="Alazard D."/>
            <person name="Rattei T."/>
            <person name="Weinmaier T."/>
            <person name="Han J."/>
            <person name="Lucas S."/>
            <person name="Lapidus A."/>
            <person name="Cheng J.F."/>
            <person name="Goodwin L."/>
            <person name="Pitluck S."/>
            <person name="Peters L."/>
            <person name="Ovchinnikova G."/>
            <person name="Teshima H."/>
            <person name="Detter J.C."/>
            <person name="Han C.S."/>
            <person name="Tapia R."/>
            <person name="Land M.L."/>
            <person name="Hauser L."/>
            <person name="Kyrpides N.C."/>
            <person name="Ivanova N.N."/>
            <person name="Pagani I."/>
            <person name="Huntmann M."/>
            <person name="Wei C.L."/>
            <person name="Davenport K.W."/>
            <person name="Daligault H."/>
            <person name="Chain P.S."/>
            <person name="Chen A."/>
            <person name="Mavromatis K."/>
            <person name="Markowitz V."/>
            <person name="Szeto E."/>
            <person name="Mikhailova N."/>
            <person name="Pati A."/>
            <person name="Wagner M."/>
            <person name="Woyke T."/>
            <person name="Ollivier B."/>
            <person name="Klenk H.P."/>
            <person name="Spring S."/>
            <person name="Loy A."/>
        </authorList>
    </citation>
    <scope>NUCLEOTIDE SEQUENCE [LARGE SCALE GENOMIC DNA]</scope>
    <source>
        <strain evidence="16">DSM 22704 / JCM 16185 / SJ4</strain>
    </source>
</reference>
<dbReference type="SUPFAM" id="SSF56024">
    <property type="entry name" value="Phospholipase D/nuclease"/>
    <property type="match status" value="2"/>
</dbReference>